<evidence type="ECO:0000313" key="3">
    <source>
        <dbReference type="Proteomes" id="UP000629371"/>
    </source>
</evidence>
<dbReference type="Proteomes" id="UP000629371">
    <property type="component" value="Unassembled WGS sequence"/>
</dbReference>
<dbReference type="EMBL" id="JAERRI010000019">
    <property type="protein sequence ID" value="MBL1093375.1"/>
    <property type="molecule type" value="Genomic_DNA"/>
</dbReference>
<feature type="domain" description="DUF6924" evidence="1">
    <location>
        <begin position="18"/>
        <end position="42"/>
    </location>
</feature>
<dbReference type="InterPro" id="IPR053832">
    <property type="entry name" value="DUF6924"/>
</dbReference>
<keyword evidence="3" id="KW-1185">Reference proteome</keyword>
<comment type="caution">
    <text evidence="2">The sequence shown here is derived from an EMBL/GenBank/DDBJ whole genome shotgun (WGS) entry which is preliminary data.</text>
</comment>
<proteinExistence type="predicted"/>
<accession>A0ABS1N096</accession>
<evidence type="ECO:0000259" key="1">
    <source>
        <dbReference type="Pfam" id="PF21962"/>
    </source>
</evidence>
<sequence length="51" mass="5602">MAELPWKNHPGGDDAAGPVVRTDFSDEAEWRRLVEVLETPVSHHGGGSFED</sequence>
<protein>
    <recommendedName>
        <fullName evidence="1">DUF6924 domain-containing protein</fullName>
    </recommendedName>
</protein>
<dbReference type="RefSeq" id="WP_201809129.1">
    <property type="nucleotide sequence ID" value="NZ_JAERRI010000019.1"/>
</dbReference>
<organism evidence="2 3">
    <name type="scientific">Streptomyces siderophoricus</name>
    <dbReference type="NCBI Taxonomy" id="2802281"/>
    <lineage>
        <taxon>Bacteria</taxon>
        <taxon>Bacillati</taxon>
        <taxon>Actinomycetota</taxon>
        <taxon>Actinomycetes</taxon>
        <taxon>Kitasatosporales</taxon>
        <taxon>Streptomycetaceae</taxon>
        <taxon>Streptomyces</taxon>
    </lineage>
</organism>
<name>A0ABS1N096_9ACTN</name>
<evidence type="ECO:0000313" key="2">
    <source>
        <dbReference type="EMBL" id="MBL1093375.1"/>
    </source>
</evidence>
<dbReference type="Pfam" id="PF21962">
    <property type="entry name" value="DUF6924"/>
    <property type="match status" value="1"/>
</dbReference>
<gene>
    <name evidence="2" type="ORF">JK360_29275</name>
</gene>
<reference evidence="2 3" key="1">
    <citation type="submission" date="2021-01" db="EMBL/GenBank/DDBJ databases">
        <title>WGS of actinomycetes isolated from Thailand.</title>
        <authorList>
            <person name="Thawai C."/>
        </authorList>
    </citation>
    <scope>NUCLEOTIDE SEQUENCE [LARGE SCALE GENOMIC DNA]</scope>
    <source>
        <strain evidence="2 3">CH9-7</strain>
    </source>
</reference>